<dbReference type="GO" id="GO:0030288">
    <property type="term" value="C:outer membrane-bounded periplasmic space"/>
    <property type="evidence" value="ECO:0007669"/>
    <property type="project" value="UniProtKB-ARBA"/>
</dbReference>
<dbReference type="GO" id="GO:1904680">
    <property type="term" value="F:peptide transmembrane transporter activity"/>
    <property type="evidence" value="ECO:0007669"/>
    <property type="project" value="TreeGrafter"/>
</dbReference>
<dbReference type="Gene3D" id="3.10.105.10">
    <property type="entry name" value="Dipeptide-binding Protein, Domain 3"/>
    <property type="match status" value="1"/>
</dbReference>
<dbReference type="InterPro" id="IPR039424">
    <property type="entry name" value="SBP_5"/>
</dbReference>
<evidence type="ECO:0000256" key="1">
    <source>
        <dbReference type="ARBA" id="ARBA00004196"/>
    </source>
</evidence>
<feature type="domain" description="Solute-binding protein family 5" evidence="6">
    <location>
        <begin position="76"/>
        <end position="499"/>
    </location>
</feature>
<dbReference type="CDD" id="cd08504">
    <property type="entry name" value="PBP2_OppA"/>
    <property type="match status" value="1"/>
</dbReference>
<dbReference type="PANTHER" id="PTHR30290:SF10">
    <property type="entry name" value="PERIPLASMIC OLIGOPEPTIDE-BINDING PROTEIN-RELATED"/>
    <property type="match status" value="1"/>
</dbReference>
<dbReference type="InterPro" id="IPR000914">
    <property type="entry name" value="SBP_5_dom"/>
</dbReference>
<dbReference type="GO" id="GO:0043190">
    <property type="term" value="C:ATP-binding cassette (ABC) transporter complex"/>
    <property type="evidence" value="ECO:0007669"/>
    <property type="project" value="InterPro"/>
</dbReference>
<evidence type="ECO:0000259" key="6">
    <source>
        <dbReference type="Pfam" id="PF00496"/>
    </source>
</evidence>
<protein>
    <submittedName>
        <fullName evidence="7">Oligopeptide transport system substrate-binding protein</fullName>
    </submittedName>
</protein>
<evidence type="ECO:0000256" key="4">
    <source>
        <dbReference type="ARBA" id="ARBA00022729"/>
    </source>
</evidence>
<comment type="subcellular location">
    <subcellularLocation>
        <location evidence="1">Cell envelope</location>
    </subcellularLocation>
</comment>
<dbReference type="PIRSF" id="PIRSF002741">
    <property type="entry name" value="MppA"/>
    <property type="match status" value="1"/>
</dbReference>
<dbReference type="Gene3D" id="3.40.190.10">
    <property type="entry name" value="Periplasmic binding protein-like II"/>
    <property type="match status" value="1"/>
</dbReference>
<dbReference type="GO" id="GO:0015833">
    <property type="term" value="P:peptide transport"/>
    <property type="evidence" value="ECO:0007669"/>
    <property type="project" value="TreeGrafter"/>
</dbReference>
<dbReference type="RefSeq" id="WP_184677315.1">
    <property type="nucleotide sequence ID" value="NZ_JACHGY010000001.1"/>
</dbReference>
<evidence type="ECO:0000256" key="3">
    <source>
        <dbReference type="ARBA" id="ARBA00022448"/>
    </source>
</evidence>
<accession>A0A7X0LKB5</accession>
<comment type="similarity">
    <text evidence="2">Belongs to the bacterial solute-binding protein 5 family.</text>
</comment>
<feature type="signal peptide" evidence="5">
    <location>
        <begin position="1"/>
        <end position="18"/>
    </location>
</feature>
<dbReference type="AlphaFoldDB" id="A0A7X0LKB5"/>
<evidence type="ECO:0000256" key="2">
    <source>
        <dbReference type="ARBA" id="ARBA00005695"/>
    </source>
</evidence>
<keyword evidence="4 5" id="KW-0732">Signal</keyword>
<dbReference type="InterPro" id="IPR023765">
    <property type="entry name" value="SBP_5_CS"/>
</dbReference>
<name>A0A7X0LKB5_9BACT</name>
<evidence type="ECO:0000313" key="8">
    <source>
        <dbReference type="Proteomes" id="UP000541810"/>
    </source>
</evidence>
<dbReference type="Gene3D" id="3.90.76.10">
    <property type="entry name" value="Dipeptide-binding Protein, Domain 1"/>
    <property type="match status" value="1"/>
</dbReference>
<sequence>MFKSIALCSCLIAALSVATGCGFQPEEPPAAEGELRFISGSAIKTLDPQATSWLIDFRIIEGLFEPLLRVNPATMEIEPSAAEALPQVSDDGTVYTFTIRENAKWSNGDPLLASDYAYGWQRALLFDLAADYSALFFCIEGAEDFFNWRGGQLRNFKDSGVSAEDLWAQTQARFDETVGIKALDERTLQVTLQQPTAFFNELVAFAPFSPVHRASADAYLKPDAETGTVTMDPVYFQKPELIVSNGPYRLDTWQFKQRLILEQNPNWWNRDAMGNTRVTMQVNTDPGNGLLRYGEGETDWYPSFPTASQDAAKLVASGRADVHYGAAAGTYFYTFNCEPTYEGKPNPFADARVRRAFSLAVDRKTLVENVTQLNQPVALTFIPPDALPNYTAPTDAGVSFDPAAAKTLLAEAGYPNGDGLSGITLLINEGGGHEDPAQAIRKGWETHLGVTVQIESVERTTFSDRLKNQGFQIARAGWFGDYRDPTTFLDKFHSRNNNNDAKYANAEYDQLLDAAETEMDAPTRLKMLAEAEALMLAEQPLMPLYHYTNLELFDPARVKNHHPNPWNVRRLDAIEVVGAGE</sequence>
<evidence type="ECO:0000256" key="5">
    <source>
        <dbReference type="SAM" id="SignalP"/>
    </source>
</evidence>
<dbReference type="Proteomes" id="UP000541810">
    <property type="component" value="Unassembled WGS sequence"/>
</dbReference>
<dbReference type="EMBL" id="JACHGY010000001">
    <property type="protein sequence ID" value="MBB6429752.1"/>
    <property type="molecule type" value="Genomic_DNA"/>
</dbReference>
<dbReference type="PROSITE" id="PS01040">
    <property type="entry name" value="SBP_BACTERIAL_5"/>
    <property type="match status" value="1"/>
</dbReference>
<dbReference type="Pfam" id="PF00496">
    <property type="entry name" value="SBP_bac_5"/>
    <property type="match status" value="1"/>
</dbReference>
<dbReference type="InterPro" id="IPR030678">
    <property type="entry name" value="Peptide/Ni-bd"/>
</dbReference>
<organism evidence="7 8">
    <name type="scientific">Algisphaera agarilytica</name>
    <dbReference type="NCBI Taxonomy" id="1385975"/>
    <lineage>
        <taxon>Bacteria</taxon>
        <taxon>Pseudomonadati</taxon>
        <taxon>Planctomycetota</taxon>
        <taxon>Phycisphaerae</taxon>
        <taxon>Phycisphaerales</taxon>
        <taxon>Phycisphaeraceae</taxon>
        <taxon>Algisphaera</taxon>
    </lineage>
</organism>
<gene>
    <name evidence="7" type="ORF">HNQ40_001558</name>
</gene>
<dbReference type="PROSITE" id="PS51257">
    <property type="entry name" value="PROKAR_LIPOPROTEIN"/>
    <property type="match status" value="1"/>
</dbReference>
<dbReference type="SUPFAM" id="SSF53850">
    <property type="entry name" value="Periplasmic binding protein-like II"/>
    <property type="match status" value="1"/>
</dbReference>
<reference evidence="7 8" key="1">
    <citation type="submission" date="2020-08" db="EMBL/GenBank/DDBJ databases">
        <title>Genomic Encyclopedia of Type Strains, Phase IV (KMG-IV): sequencing the most valuable type-strain genomes for metagenomic binning, comparative biology and taxonomic classification.</title>
        <authorList>
            <person name="Goeker M."/>
        </authorList>
    </citation>
    <scope>NUCLEOTIDE SEQUENCE [LARGE SCALE GENOMIC DNA]</scope>
    <source>
        <strain evidence="7 8">DSM 103725</strain>
    </source>
</reference>
<keyword evidence="3" id="KW-0813">Transport</keyword>
<evidence type="ECO:0000313" key="7">
    <source>
        <dbReference type="EMBL" id="MBB6429752.1"/>
    </source>
</evidence>
<dbReference type="PANTHER" id="PTHR30290">
    <property type="entry name" value="PERIPLASMIC BINDING COMPONENT OF ABC TRANSPORTER"/>
    <property type="match status" value="1"/>
</dbReference>
<feature type="chain" id="PRO_5031014866" evidence="5">
    <location>
        <begin position="19"/>
        <end position="581"/>
    </location>
</feature>
<keyword evidence="8" id="KW-1185">Reference proteome</keyword>
<proteinExistence type="inferred from homology"/>
<comment type="caution">
    <text evidence="7">The sequence shown here is derived from an EMBL/GenBank/DDBJ whole genome shotgun (WGS) entry which is preliminary data.</text>
</comment>